<dbReference type="Pfam" id="PF00557">
    <property type="entry name" value="Peptidase_M24"/>
    <property type="match status" value="1"/>
</dbReference>
<evidence type="ECO:0000313" key="10">
    <source>
        <dbReference type="Proteomes" id="UP000183245"/>
    </source>
</evidence>
<reference evidence="9 10" key="1">
    <citation type="journal article" date="2016" name="Environ. Microbiol.">
        <title>Genomic resolution of a cold subsurface aquifer community provides metabolic insights for novel microbes adapted to high CO concentrations.</title>
        <authorList>
            <person name="Probst A.J."/>
            <person name="Castelle C.J."/>
            <person name="Singh A."/>
            <person name="Brown C.T."/>
            <person name="Anantharaman K."/>
            <person name="Sharon I."/>
            <person name="Hug L.A."/>
            <person name="Burstein D."/>
            <person name="Emerson J.B."/>
            <person name="Thomas B.C."/>
            <person name="Banfield J.F."/>
        </authorList>
    </citation>
    <scope>NUCLEOTIDE SEQUENCE [LARGE SCALE GENOMIC DNA]</scope>
    <source>
        <strain evidence="9">CG2_30_54_11</strain>
    </source>
</reference>
<comment type="cofactor">
    <cofactor evidence="6">
        <name>Co(2+)</name>
        <dbReference type="ChEBI" id="CHEBI:48828"/>
    </cofactor>
    <cofactor evidence="6">
        <name>Zn(2+)</name>
        <dbReference type="ChEBI" id="CHEBI:29105"/>
    </cofactor>
    <cofactor evidence="6">
        <name>Mn(2+)</name>
        <dbReference type="ChEBI" id="CHEBI:29035"/>
    </cofactor>
    <cofactor evidence="6">
        <name>Fe(2+)</name>
        <dbReference type="ChEBI" id="CHEBI:29033"/>
    </cofactor>
    <text evidence="6">Binds 2 divalent metal cations per subunit. Has a high-affinity and a low affinity metal-binding site. The true nature of the physiological cofactor is under debate. The enzyme is active with cobalt, zinc, manganese or divalent iron ions. Most likely, methionine aminopeptidases function as mononuclear Fe(2+)-metalloproteases under physiological conditions, and the catalytically relevant metal-binding site has been assigned to the histidine-containing high-affinity site.</text>
</comment>
<comment type="similarity">
    <text evidence="6">Belongs to the peptidase M24A family. Methionine aminopeptidase type 1 subfamily.</text>
</comment>
<dbReference type="EMBL" id="MNZT01000016">
    <property type="protein sequence ID" value="OIP99179.1"/>
    <property type="molecule type" value="Genomic_DNA"/>
</dbReference>
<dbReference type="InterPro" id="IPR002467">
    <property type="entry name" value="Pept_M24A_MAP1"/>
</dbReference>
<organism evidence="9 10">
    <name type="scientific">Candidatus Wirthbacteria bacterium CG2_30_54_11</name>
    <dbReference type="NCBI Taxonomy" id="1817892"/>
    <lineage>
        <taxon>Bacteria</taxon>
        <taxon>Candidatus Wirthbacteria</taxon>
    </lineage>
</organism>
<dbReference type="PANTHER" id="PTHR43330">
    <property type="entry name" value="METHIONINE AMINOPEPTIDASE"/>
    <property type="match status" value="1"/>
</dbReference>
<sequence length="254" mass="28512">MIYIKNADELKKMRTSGEILGEILQMLVEQSKEGISTFQLNTIAEEMMRRHKVTASFKGYHGYPASICTSINEEIVHGIPHPDRILKAGDLLKLDIGVVFKGMHSDAGRTVCIGEVTPFAARLEEITRQSFFQAFKKVRKGVFLNEIGRAVQTCAESAGLGVVRELVGHGVGRYLHEDPQIPNYYRPELTMPLKEGMTLAIEPMLNEGTWKMKTLSDGWTIITADRKLSAYYENTVVVTDGDPMILTYMPSEKR</sequence>
<feature type="binding site" evidence="6">
    <location>
        <position position="233"/>
    </location>
    <ligand>
        <name>a divalent metal cation</name>
        <dbReference type="ChEBI" id="CHEBI:60240"/>
        <label>2</label>
        <note>catalytic</note>
    </ligand>
</feature>
<accession>A0A1J5IR42</accession>
<evidence type="ECO:0000259" key="8">
    <source>
        <dbReference type="Pfam" id="PF00557"/>
    </source>
</evidence>
<evidence type="ECO:0000256" key="2">
    <source>
        <dbReference type="ARBA" id="ARBA00022438"/>
    </source>
</evidence>
<evidence type="ECO:0000256" key="6">
    <source>
        <dbReference type="HAMAP-Rule" id="MF_01974"/>
    </source>
</evidence>
<dbReference type="GO" id="GO:0046872">
    <property type="term" value="F:metal ion binding"/>
    <property type="evidence" value="ECO:0007669"/>
    <property type="project" value="UniProtKB-UniRule"/>
</dbReference>
<evidence type="ECO:0000313" key="9">
    <source>
        <dbReference type="EMBL" id="OIP99179.1"/>
    </source>
</evidence>
<evidence type="ECO:0000256" key="1">
    <source>
        <dbReference type="ARBA" id="ARBA00002521"/>
    </source>
</evidence>
<comment type="caution">
    <text evidence="9">The sequence shown here is derived from an EMBL/GenBank/DDBJ whole genome shotgun (WGS) entry which is preliminary data.</text>
</comment>
<dbReference type="EC" id="3.4.11.18" evidence="6 7"/>
<dbReference type="PANTHER" id="PTHR43330:SF27">
    <property type="entry name" value="METHIONINE AMINOPEPTIDASE"/>
    <property type="match status" value="1"/>
</dbReference>
<dbReference type="GO" id="GO:0006508">
    <property type="term" value="P:proteolysis"/>
    <property type="evidence" value="ECO:0007669"/>
    <property type="project" value="UniProtKB-KW"/>
</dbReference>
<dbReference type="InterPro" id="IPR001714">
    <property type="entry name" value="Pept_M24_MAP"/>
</dbReference>
<gene>
    <name evidence="6" type="primary">map</name>
    <name evidence="9" type="ORF">AUK40_00900</name>
</gene>
<dbReference type="AlphaFoldDB" id="A0A1J5IR42"/>
<comment type="function">
    <text evidence="1 6">Removes the N-terminal methionine from nascent proteins. The N-terminal methionine is often cleaved when the second residue in the primary sequence is small and uncharged (Met-Ala-, Cys, Gly, Pro, Ser, Thr, or Val). Requires deformylation of the N(alpha)-formylated initiator methionine before it can be hydrolyzed.</text>
</comment>
<dbReference type="HAMAP" id="MF_01974">
    <property type="entry name" value="MetAP_1"/>
    <property type="match status" value="1"/>
</dbReference>
<feature type="binding site" evidence="6">
    <location>
        <position position="95"/>
    </location>
    <ligand>
        <name>a divalent metal cation</name>
        <dbReference type="ChEBI" id="CHEBI:60240"/>
        <label>1</label>
    </ligand>
</feature>
<evidence type="ECO:0000256" key="7">
    <source>
        <dbReference type="RuleBase" id="RU003653"/>
    </source>
</evidence>
<dbReference type="SUPFAM" id="SSF55920">
    <property type="entry name" value="Creatinase/aminopeptidase"/>
    <property type="match status" value="1"/>
</dbReference>
<dbReference type="Gene3D" id="3.90.230.10">
    <property type="entry name" value="Creatinase/methionine aminopeptidase superfamily"/>
    <property type="match status" value="1"/>
</dbReference>
<comment type="catalytic activity">
    <reaction evidence="6 7">
        <text>Release of N-terminal amino acids, preferentially methionine, from peptides and arylamides.</text>
        <dbReference type="EC" id="3.4.11.18"/>
    </reaction>
</comment>
<feature type="binding site" evidence="6">
    <location>
        <position position="77"/>
    </location>
    <ligand>
        <name>substrate</name>
    </ligand>
</feature>
<dbReference type="GO" id="GO:0004239">
    <property type="term" value="F:initiator methionyl aminopeptidase activity"/>
    <property type="evidence" value="ECO:0007669"/>
    <property type="project" value="UniProtKB-UniRule"/>
</dbReference>
<keyword evidence="2 6" id="KW-0031">Aminopeptidase</keyword>
<evidence type="ECO:0000256" key="4">
    <source>
        <dbReference type="ARBA" id="ARBA00022723"/>
    </source>
</evidence>
<feature type="binding site" evidence="6">
    <location>
        <position position="176"/>
    </location>
    <ligand>
        <name>substrate</name>
    </ligand>
</feature>
<dbReference type="STRING" id="1817892.AUK40_00900"/>
<dbReference type="PRINTS" id="PR00599">
    <property type="entry name" value="MAPEPTIDASE"/>
</dbReference>
<comment type="subunit">
    <text evidence="6">Monomer.</text>
</comment>
<name>A0A1J5IR42_9BACT</name>
<feature type="binding site" evidence="6">
    <location>
        <position position="106"/>
    </location>
    <ligand>
        <name>a divalent metal cation</name>
        <dbReference type="ChEBI" id="CHEBI:60240"/>
        <label>1</label>
    </ligand>
</feature>
<dbReference type="InterPro" id="IPR000994">
    <property type="entry name" value="Pept_M24"/>
</dbReference>
<feature type="binding site" evidence="6">
    <location>
        <position position="106"/>
    </location>
    <ligand>
        <name>a divalent metal cation</name>
        <dbReference type="ChEBI" id="CHEBI:60240"/>
        <label>2</label>
        <note>catalytic</note>
    </ligand>
</feature>
<dbReference type="InterPro" id="IPR036005">
    <property type="entry name" value="Creatinase/aminopeptidase-like"/>
</dbReference>
<protein>
    <recommendedName>
        <fullName evidence="6 7">Methionine aminopeptidase</fullName>
        <shortName evidence="6">MAP</shortName>
        <shortName evidence="6">MetAP</shortName>
        <ecNumber evidence="6 7">3.4.11.18</ecNumber>
    </recommendedName>
    <alternativeName>
        <fullName evidence="6">Peptidase M</fullName>
    </alternativeName>
</protein>
<feature type="binding site" evidence="6">
    <location>
        <position position="169"/>
    </location>
    <ligand>
        <name>a divalent metal cation</name>
        <dbReference type="ChEBI" id="CHEBI:60240"/>
        <label>2</label>
        <note>catalytic</note>
    </ligand>
</feature>
<feature type="domain" description="Peptidase M24" evidence="8">
    <location>
        <begin position="11"/>
        <end position="240"/>
    </location>
</feature>
<keyword evidence="5 6" id="KW-0378">Hydrolase</keyword>
<keyword evidence="3 6" id="KW-0645">Protease</keyword>
<dbReference type="NCBIfam" id="TIGR00500">
    <property type="entry name" value="met_pdase_I"/>
    <property type="match status" value="1"/>
</dbReference>
<feature type="binding site" evidence="6">
    <location>
        <position position="202"/>
    </location>
    <ligand>
        <name>a divalent metal cation</name>
        <dbReference type="ChEBI" id="CHEBI:60240"/>
        <label>2</label>
        <note>catalytic</note>
    </ligand>
</feature>
<proteinExistence type="inferred from homology"/>
<dbReference type="Proteomes" id="UP000183245">
    <property type="component" value="Unassembled WGS sequence"/>
</dbReference>
<dbReference type="CDD" id="cd01086">
    <property type="entry name" value="MetAP1"/>
    <property type="match status" value="1"/>
</dbReference>
<evidence type="ECO:0000256" key="5">
    <source>
        <dbReference type="ARBA" id="ARBA00022801"/>
    </source>
</evidence>
<evidence type="ECO:0000256" key="3">
    <source>
        <dbReference type="ARBA" id="ARBA00022670"/>
    </source>
</evidence>
<keyword evidence="4 6" id="KW-0479">Metal-binding</keyword>
<dbReference type="GO" id="GO:0005829">
    <property type="term" value="C:cytosol"/>
    <property type="evidence" value="ECO:0007669"/>
    <property type="project" value="TreeGrafter"/>
</dbReference>
<dbReference type="GO" id="GO:0070006">
    <property type="term" value="F:metalloaminopeptidase activity"/>
    <property type="evidence" value="ECO:0007669"/>
    <property type="project" value="UniProtKB-UniRule"/>
</dbReference>
<feature type="binding site" evidence="6">
    <location>
        <position position="233"/>
    </location>
    <ligand>
        <name>a divalent metal cation</name>
        <dbReference type="ChEBI" id="CHEBI:60240"/>
        <label>1</label>
    </ligand>
</feature>